<dbReference type="Pfam" id="PF13522">
    <property type="entry name" value="GATase_6"/>
    <property type="match status" value="1"/>
</dbReference>
<evidence type="ECO:0000256" key="2">
    <source>
        <dbReference type="ARBA" id="ARBA00022962"/>
    </source>
</evidence>
<dbReference type="InterPro" id="IPR017932">
    <property type="entry name" value="GATase_2_dom"/>
</dbReference>
<protein>
    <submittedName>
        <fullName evidence="4">Glutamine amidotransferase class-II</fullName>
    </submittedName>
</protein>
<dbReference type="SUPFAM" id="SSF56235">
    <property type="entry name" value="N-terminal nucleophile aminohydrolases (Ntn hydrolases)"/>
    <property type="match status" value="1"/>
</dbReference>
<gene>
    <name evidence="4" type="ordered locus">Pmob_1960</name>
</gene>
<dbReference type="eggNOG" id="COG0034">
    <property type="taxonomic scope" value="Bacteria"/>
</dbReference>
<accession>A9BIH5</accession>
<dbReference type="OrthoDB" id="9801213at2"/>
<evidence type="ECO:0000256" key="1">
    <source>
        <dbReference type="ARBA" id="ARBA00022679"/>
    </source>
</evidence>
<sequence>MLMENCGLFAAYSKSQKYNVSGRIVEGLLALQHRGQESAGISVSDGTKITTYKGKGVVNRVFGGGVSKKINGYFGIGHVRYSTKGVSNFTNAQPLTIKYKNEFFSIAHNGQIENGPEMKEKYEEQGSIFMTTTDTELFPHLLVKKLKGSPSSWKSEEI</sequence>
<keyword evidence="5" id="KW-1185">Reference proteome</keyword>
<dbReference type="KEGG" id="pmo:Pmob_1960"/>
<evidence type="ECO:0000313" key="4">
    <source>
        <dbReference type="EMBL" id="ABX32647.1"/>
    </source>
</evidence>
<dbReference type="Gene3D" id="3.60.20.10">
    <property type="entry name" value="Glutamine Phosphoribosylpyrophosphate, subunit 1, domain 1"/>
    <property type="match status" value="1"/>
</dbReference>
<dbReference type="STRING" id="403833.Pmob_1960"/>
<keyword evidence="1" id="KW-0808">Transferase</keyword>
<proteinExistence type="predicted"/>
<dbReference type="RefSeq" id="WP_012209743.1">
    <property type="nucleotide sequence ID" value="NC_010003.1"/>
</dbReference>
<reference evidence="4" key="1">
    <citation type="submission" date="2007-11" db="EMBL/GenBank/DDBJ databases">
        <title>Complete sequence of Petroga mobilis SJ95.</title>
        <authorList>
            <consortium name="US DOE Joint Genome Institute"/>
            <person name="Copeland A."/>
            <person name="Lucas S."/>
            <person name="Lapidus A."/>
            <person name="Barry K."/>
            <person name="Glavina del Rio T."/>
            <person name="Dalin E."/>
            <person name="Tice H."/>
            <person name="Pitluck S."/>
            <person name="Meincke L."/>
            <person name="Brettin T."/>
            <person name="Bruce D."/>
            <person name="Detter J.C."/>
            <person name="Han C."/>
            <person name="Kuske C.R."/>
            <person name="Schmutz J."/>
            <person name="Larimer F."/>
            <person name="Land M."/>
            <person name="Hauser L."/>
            <person name="Kyrpides N."/>
            <person name="Mikhailova N."/>
            <person name="Noll K."/>
            <person name="Richardson P."/>
        </authorList>
    </citation>
    <scope>NUCLEOTIDE SEQUENCE [LARGE SCALE GENOMIC DNA]</scope>
    <source>
        <strain evidence="4">SJ95</strain>
    </source>
</reference>
<organism evidence="4 5">
    <name type="scientific">Petrotoga mobilis (strain DSM 10674 / SJ95)</name>
    <dbReference type="NCBI Taxonomy" id="403833"/>
    <lineage>
        <taxon>Bacteria</taxon>
        <taxon>Thermotogati</taxon>
        <taxon>Thermotogota</taxon>
        <taxon>Thermotogae</taxon>
        <taxon>Petrotogales</taxon>
        <taxon>Petrotogaceae</taxon>
        <taxon>Petrotoga</taxon>
    </lineage>
</organism>
<dbReference type="PROSITE" id="PS51278">
    <property type="entry name" value="GATASE_TYPE_2"/>
    <property type="match status" value="1"/>
</dbReference>
<dbReference type="PANTHER" id="PTHR11907">
    <property type="entry name" value="AMIDOPHOSPHORIBOSYLTRANSFERASE"/>
    <property type="match status" value="1"/>
</dbReference>
<dbReference type="EMBL" id="CP000879">
    <property type="protein sequence ID" value="ABX32647.1"/>
    <property type="molecule type" value="Genomic_DNA"/>
</dbReference>
<dbReference type="HOGENOM" id="CLU_1667752_0_0_0"/>
<keyword evidence="2 4" id="KW-0315">Glutamine amidotransferase</keyword>
<name>A9BIH5_PETMO</name>
<dbReference type="Proteomes" id="UP000000789">
    <property type="component" value="Chromosome"/>
</dbReference>
<evidence type="ECO:0000259" key="3">
    <source>
        <dbReference type="PROSITE" id="PS51278"/>
    </source>
</evidence>
<dbReference type="GO" id="GO:0016740">
    <property type="term" value="F:transferase activity"/>
    <property type="evidence" value="ECO:0007669"/>
    <property type="project" value="UniProtKB-KW"/>
</dbReference>
<dbReference type="AlphaFoldDB" id="A9BIH5"/>
<dbReference type="InterPro" id="IPR029055">
    <property type="entry name" value="Ntn_hydrolases_N"/>
</dbReference>
<feature type="domain" description="Glutamine amidotransferase type-2" evidence="3">
    <location>
        <begin position="6"/>
        <end position="158"/>
    </location>
</feature>
<evidence type="ECO:0000313" key="5">
    <source>
        <dbReference type="Proteomes" id="UP000000789"/>
    </source>
</evidence>